<protein>
    <recommendedName>
        <fullName evidence="3">RING-type domain-containing protein</fullName>
    </recommendedName>
</protein>
<dbReference type="PROSITE" id="PS50089">
    <property type="entry name" value="ZF_RING_2"/>
    <property type="match status" value="1"/>
</dbReference>
<dbReference type="Gene3D" id="3.30.40.10">
    <property type="entry name" value="Zinc/RING finger domain, C3HC4 (zinc finger)"/>
    <property type="match status" value="1"/>
</dbReference>
<keyword evidence="1" id="KW-0479">Metal-binding</keyword>
<feature type="transmembrane region" description="Helical" evidence="2">
    <location>
        <begin position="6"/>
        <end position="27"/>
    </location>
</feature>
<evidence type="ECO:0000256" key="1">
    <source>
        <dbReference type="PROSITE-ProRule" id="PRU00175"/>
    </source>
</evidence>
<keyword evidence="5" id="KW-1185">Reference proteome</keyword>
<dbReference type="Gramene" id="TRITD7Bv1G046420.1">
    <property type="protein sequence ID" value="TRITD7Bv1G046420.1"/>
    <property type="gene ID" value="TRITD7Bv1G046420"/>
</dbReference>
<keyword evidence="1" id="KW-0863">Zinc-finger</keyword>
<keyword evidence="2" id="KW-1133">Transmembrane helix</keyword>
<dbReference type="InterPro" id="IPR013083">
    <property type="entry name" value="Znf_RING/FYVE/PHD"/>
</dbReference>
<dbReference type="SUPFAM" id="SSF57850">
    <property type="entry name" value="RING/U-box"/>
    <property type="match status" value="1"/>
</dbReference>
<dbReference type="SMART" id="SM00184">
    <property type="entry name" value="RING"/>
    <property type="match status" value="1"/>
</dbReference>
<dbReference type="GO" id="GO:0008270">
    <property type="term" value="F:zinc ion binding"/>
    <property type="evidence" value="ECO:0007669"/>
    <property type="project" value="UniProtKB-KW"/>
</dbReference>
<dbReference type="EMBL" id="LT934124">
    <property type="protein sequence ID" value="VAI84940.1"/>
    <property type="molecule type" value="Genomic_DNA"/>
</dbReference>
<dbReference type="AlphaFoldDB" id="A0A9R1BXR4"/>
<keyword evidence="2" id="KW-0472">Membrane</keyword>
<dbReference type="GO" id="GO:0016567">
    <property type="term" value="P:protein ubiquitination"/>
    <property type="evidence" value="ECO:0007669"/>
    <property type="project" value="TreeGrafter"/>
</dbReference>
<keyword evidence="2" id="KW-0812">Transmembrane</keyword>
<evidence type="ECO:0000256" key="2">
    <source>
        <dbReference type="SAM" id="Phobius"/>
    </source>
</evidence>
<feature type="domain" description="RING-type" evidence="3">
    <location>
        <begin position="78"/>
        <end position="120"/>
    </location>
</feature>
<keyword evidence="1" id="KW-0862">Zinc</keyword>
<accession>A0A9R1BXR4</accession>
<sequence>MPATAADIACIVLYCAFCLLLLGVCYFSNPKPENAEGQGRVAQAAAAPAVQMTAAPVVLRYFPYSTLGRRSSEKKLVCAICLDEFLHREACGQVPACRHFFHRRCVDVWKKSSHSCPLCRHYMATGSERVSAADDMV</sequence>
<dbReference type="Pfam" id="PF13639">
    <property type="entry name" value="zf-RING_2"/>
    <property type="match status" value="1"/>
</dbReference>
<dbReference type="PANTHER" id="PTHR45676:SF159">
    <property type="entry name" value="RING-H2 FINGER PROTEIN ATL51"/>
    <property type="match status" value="1"/>
</dbReference>
<evidence type="ECO:0000313" key="5">
    <source>
        <dbReference type="Proteomes" id="UP000324705"/>
    </source>
</evidence>
<proteinExistence type="predicted"/>
<evidence type="ECO:0000259" key="3">
    <source>
        <dbReference type="PROSITE" id="PS50089"/>
    </source>
</evidence>
<reference evidence="4 5" key="1">
    <citation type="submission" date="2017-09" db="EMBL/GenBank/DDBJ databases">
        <authorList>
            <consortium name="International Durum Wheat Genome Sequencing Consortium (IDWGSC)"/>
            <person name="Milanesi L."/>
        </authorList>
    </citation>
    <scope>NUCLEOTIDE SEQUENCE [LARGE SCALE GENOMIC DNA]</scope>
    <source>
        <strain evidence="5">cv. Svevo</strain>
    </source>
</reference>
<name>A0A9R1BXR4_TRITD</name>
<dbReference type="PANTHER" id="PTHR45676">
    <property type="entry name" value="RING-H2 FINGER PROTEIN ATL51-RELATED"/>
    <property type="match status" value="1"/>
</dbReference>
<dbReference type="OMA" id="DIACIVL"/>
<evidence type="ECO:0000313" key="4">
    <source>
        <dbReference type="EMBL" id="VAI84940.1"/>
    </source>
</evidence>
<organism evidence="4 5">
    <name type="scientific">Triticum turgidum subsp. durum</name>
    <name type="common">Durum wheat</name>
    <name type="synonym">Triticum durum</name>
    <dbReference type="NCBI Taxonomy" id="4567"/>
    <lineage>
        <taxon>Eukaryota</taxon>
        <taxon>Viridiplantae</taxon>
        <taxon>Streptophyta</taxon>
        <taxon>Embryophyta</taxon>
        <taxon>Tracheophyta</taxon>
        <taxon>Spermatophyta</taxon>
        <taxon>Magnoliopsida</taxon>
        <taxon>Liliopsida</taxon>
        <taxon>Poales</taxon>
        <taxon>Poaceae</taxon>
        <taxon>BOP clade</taxon>
        <taxon>Pooideae</taxon>
        <taxon>Triticodae</taxon>
        <taxon>Triticeae</taxon>
        <taxon>Triticinae</taxon>
        <taxon>Triticum</taxon>
    </lineage>
</organism>
<dbReference type="Proteomes" id="UP000324705">
    <property type="component" value="Chromosome 7B"/>
</dbReference>
<dbReference type="InterPro" id="IPR001841">
    <property type="entry name" value="Znf_RING"/>
</dbReference>
<gene>
    <name evidence="4" type="ORF">TRITD_7Bv1G046420</name>
</gene>